<organism evidence="1 2">
    <name type="scientific">Candidatus Lokiarchaeum ossiferum</name>
    <dbReference type="NCBI Taxonomy" id="2951803"/>
    <lineage>
        <taxon>Archaea</taxon>
        <taxon>Promethearchaeati</taxon>
        <taxon>Promethearchaeota</taxon>
        <taxon>Promethearchaeia</taxon>
        <taxon>Promethearchaeales</taxon>
        <taxon>Promethearchaeaceae</taxon>
        <taxon>Candidatus Lokiarchaeum</taxon>
    </lineage>
</organism>
<reference evidence="1" key="1">
    <citation type="submission" date="2022-09" db="EMBL/GenBank/DDBJ databases">
        <title>Actin cytoskeleton and complex cell architecture in an #Asgard archaeon.</title>
        <authorList>
            <person name="Ponce Toledo R.I."/>
            <person name="Schleper C."/>
            <person name="Rodrigues Oliveira T."/>
            <person name="Wollweber F."/>
            <person name="Xu J."/>
            <person name="Rittmann S."/>
            <person name="Klingl A."/>
            <person name="Pilhofer M."/>
        </authorList>
    </citation>
    <scope>NUCLEOTIDE SEQUENCE</scope>
    <source>
        <strain evidence="1">B-35</strain>
    </source>
</reference>
<proteinExistence type="predicted"/>
<gene>
    <name evidence="1" type="ORF">NEF87_003347</name>
</gene>
<dbReference type="Gene3D" id="3.40.50.1820">
    <property type="entry name" value="alpha/beta hydrolase"/>
    <property type="match status" value="1"/>
</dbReference>
<accession>A0ABY6HXI4</accession>
<evidence type="ECO:0000313" key="1">
    <source>
        <dbReference type="EMBL" id="UYP47062.1"/>
    </source>
</evidence>
<dbReference type="EMBL" id="CP104013">
    <property type="protein sequence ID" value="UYP47062.1"/>
    <property type="molecule type" value="Genomic_DNA"/>
</dbReference>
<sequence length="286" mass="32248">MALNSKKNKNYALHSDFEDESERVMLTMSDSTELLILRTYAPVASRNGFTILMIAGWGSIVPGWNGFLDEARDDFDLVYLETREKASSTLTKNSVRGSIERLSSDLQEVIELLKLDQKSLILFGSCMGANIIADGLVQEKFDAHKSILLGPQPKWPIPKISKVLLPLLPKRSLTLIKPFLKYWVVHTQCDTEETAAKYARVLDEASSKKWHHVGKPIAFDDYTEMYSKVSKPVVIVVEEGDKTHIPEDTLAIANSIKNSEIVYMESNKVAHSERMVVKIREILNLP</sequence>
<evidence type="ECO:0000313" key="2">
    <source>
        <dbReference type="Proteomes" id="UP001208689"/>
    </source>
</evidence>
<protein>
    <recommendedName>
        <fullName evidence="3">Serine aminopeptidase S33 domain-containing protein</fullName>
    </recommendedName>
</protein>
<evidence type="ECO:0008006" key="3">
    <source>
        <dbReference type="Google" id="ProtNLM"/>
    </source>
</evidence>
<name>A0ABY6HXI4_9ARCH</name>
<dbReference type="InterPro" id="IPR029058">
    <property type="entry name" value="AB_hydrolase_fold"/>
</dbReference>
<keyword evidence="2" id="KW-1185">Reference proteome</keyword>
<dbReference type="Proteomes" id="UP001208689">
    <property type="component" value="Chromosome"/>
</dbReference>
<dbReference type="SUPFAM" id="SSF53474">
    <property type="entry name" value="alpha/beta-Hydrolases"/>
    <property type="match status" value="1"/>
</dbReference>